<evidence type="ECO:0000313" key="3">
    <source>
        <dbReference type="EMBL" id="KAJ5489235.1"/>
    </source>
</evidence>
<dbReference type="Pfam" id="PF08639">
    <property type="entry name" value="Sld3_STD"/>
    <property type="match status" value="1"/>
</dbReference>
<comment type="caution">
    <text evidence="3">The sequence shown here is derived from an EMBL/GenBank/DDBJ whole genome shotgun (WGS) entry which is preliminary data.</text>
</comment>
<dbReference type="Gene3D" id="1.20.58.2130">
    <property type="match status" value="1"/>
</dbReference>
<feature type="non-terminal residue" evidence="3">
    <location>
        <position position="1000"/>
    </location>
</feature>
<feature type="region of interest" description="Disordered" evidence="1">
    <location>
        <begin position="515"/>
        <end position="537"/>
    </location>
</feature>
<dbReference type="Proteomes" id="UP001148312">
    <property type="component" value="Unassembled WGS sequence"/>
</dbReference>
<feature type="compositionally biased region" description="Polar residues" evidence="1">
    <location>
        <begin position="974"/>
        <end position="987"/>
    </location>
</feature>
<evidence type="ECO:0000313" key="4">
    <source>
        <dbReference type="Proteomes" id="UP001148312"/>
    </source>
</evidence>
<dbReference type="PANTHER" id="PTHR28067:SF1">
    <property type="entry name" value="DNA REPLICATION REGULATOR SLD3"/>
    <property type="match status" value="1"/>
</dbReference>
<reference evidence="3" key="2">
    <citation type="journal article" date="2023" name="IMA Fungus">
        <title>Comparative genomic study of the Penicillium genus elucidates a diverse pangenome and 15 lateral gene transfer events.</title>
        <authorList>
            <person name="Petersen C."/>
            <person name="Sorensen T."/>
            <person name="Nielsen M.R."/>
            <person name="Sondergaard T.E."/>
            <person name="Sorensen J.L."/>
            <person name="Fitzpatrick D.A."/>
            <person name="Frisvad J.C."/>
            <person name="Nielsen K.L."/>
        </authorList>
    </citation>
    <scope>NUCLEOTIDE SEQUENCE</scope>
    <source>
        <strain evidence="3">IBT 30728</strain>
    </source>
</reference>
<dbReference type="InterPro" id="IPR013948">
    <property type="entry name" value="DNA_replication_reg_Sld3_C"/>
</dbReference>
<feature type="region of interest" description="Disordered" evidence="1">
    <location>
        <begin position="464"/>
        <end position="487"/>
    </location>
</feature>
<feature type="compositionally biased region" description="Polar residues" evidence="1">
    <location>
        <begin position="234"/>
        <end position="244"/>
    </location>
</feature>
<evidence type="ECO:0000256" key="1">
    <source>
        <dbReference type="SAM" id="MobiDB-lite"/>
    </source>
</evidence>
<feature type="region of interest" description="Disordered" evidence="1">
    <location>
        <begin position="234"/>
        <end position="265"/>
    </location>
</feature>
<dbReference type="RefSeq" id="XP_056791268.1">
    <property type="nucleotide sequence ID" value="XM_056933727.1"/>
</dbReference>
<feature type="compositionally biased region" description="Polar residues" evidence="1">
    <location>
        <begin position="516"/>
        <end position="526"/>
    </location>
</feature>
<dbReference type="GeneID" id="81623976"/>
<dbReference type="GO" id="GO:0031261">
    <property type="term" value="C:DNA replication preinitiation complex"/>
    <property type="evidence" value="ECO:0007669"/>
    <property type="project" value="TreeGrafter"/>
</dbReference>
<accession>A0A9X0BXY2</accession>
<feature type="compositionally biased region" description="Basic and acidic residues" evidence="1">
    <location>
        <begin position="470"/>
        <end position="482"/>
    </location>
</feature>
<feature type="region of interest" description="Disordered" evidence="1">
    <location>
        <begin position="953"/>
        <end position="1000"/>
    </location>
</feature>
<dbReference type="EMBL" id="JAPWDQ010000004">
    <property type="protein sequence ID" value="KAJ5489235.1"/>
    <property type="molecule type" value="Genomic_DNA"/>
</dbReference>
<feature type="region of interest" description="Disordered" evidence="1">
    <location>
        <begin position="570"/>
        <end position="650"/>
    </location>
</feature>
<proteinExistence type="predicted"/>
<sequence length="1000" mass="110009">TLSGFPRPRHHVHGILNVIMALRVTPAAPDRLHGSSLNKLHACDPPAKRRKIQAEDASGTLLTNSIVIRAHAASLSDESLVFTPICLVPRSRFPLSWLEDPAWLRSDAQPAGLFAADNPPLELDLRSCTEPTVLAVRLAATGALYVIERIKRGIYSLWRLARWIQEGDIVVAAKGWQGSNDIAMDMVEEEKPPAILDGSDWWQNAQIEEPSSDLLLGEEIAGLQVSVVFQASGTPEASRKTPSAQPLGDPKQTAAGATPVRESQIDPSTALAESLMQSVDHTTELDLLQESKRSPEELLEGMREHYLQALYISKTSLAYFAKGPLTRCRAAFNGSDTTGAGNTCQLIEHYREAILAAKKMDLKYRESLPAAVREAVLAVSEDEASSTRKRRTKKKKLGKDGLYPEEDGFIRKWWKDRKMIDSVAPEASREAETKKHISDLRLRETQLQILLILEILALESVPPSNTCQGDEQKADRETDTSKKSTKKPQDLNVLLELHLDRLCIWHAVSIEDTAGEDSSQSSSLVDGQQPRKKPESDAVRDFCTEVIIPFYASRLPNKCKLITRKFGVSGGVSSAAKKTQPSSKPHRQDPSSATKRELPVRKPRKSLQRVLTDEKAAASQIRHPTLSRAKTAPTPRDATRDSLEPLLPTVMGGTTVRGGIQLKRVENREIDLNAAARQHETKLRKVQMLADQKKELDSAIQALRKPNRELVAKDIAEDVTKRLSTGGGSSRKSKNPVRNPLGEGVQVMATPRGNRRRDAVTGLPSLSRTLVPSRSFAGEMTEASLAKSPVMIPSSTRRAISFSGPDSSLFDSQPRSQKRQAESQGQPQELGSIQETPTRPSSKSLFENQSVNKLSRPGLPSNSGRGLFRMPELPASRPSQPDHEDTSGHAQPAEPTTPVSSRRQRTLNVISESPMVAKTPETHRSSMMIADTPPKQQAVGRTSLIPRSIPLFAPTTSQVPASPMKEIPVKNHTLVPSTPEKSQNKSIYKQLGWDDEEMDL</sequence>
<dbReference type="GO" id="GO:0006270">
    <property type="term" value="P:DNA replication initiation"/>
    <property type="evidence" value="ECO:0007669"/>
    <property type="project" value="InterPro"/>
</dbReference>
<evidence type="ECO:0000259" key="2">
    <source>
        <dbReference type="Pfam" id="PF08639"/>
    </source>
</evidence>
<keyword evidence="4" id="KW-1185">Reference proteome</keyword>
<feature type="compositionally biased region" description="Basic and acidic residues" evidence="1">
    <location>
        <begin position="586"/>
        <end position="600"/>
    </location>
</feature>
<dbReference type="InterPro" id="IPR042511">
    <property type="entry name" value="Sld3"/>
</dbReference>
<feature type="compositionally biased region" description="Polar residues" evidence="1">
    <location>
        <begin position="798"/>
        <end position="815"/>
    </location>
</feature>
<feature type="domain" description="DNA replication regulator Sld3 C-terminal" evidence="2">
    <location>
        <begin position="297"/>
        <end position="839"/>
    </location>
</feature>
<dbReference type="PANTHER" id="PTHR28067">
    <property type="entry name" value="DNA REPLICATION REGULATOR SLD3"/>
    <property type="match status" value="1"/>
</dbReference>
<feature type="compositionally biased region" description="Polar residues" evidence="1">
    <location>
        <begin position="897"/>
        <end position="911"/>
    </location>
</feature>
<dbReference type="AlphaFoldDB" id="A0A9X0BXY2"/>
<protein>
    <recommendedName>
        <fullName evidence="2">DNA replication regulator Sld3 C-terminal domain-containing protein</fullName>
    </recommendedName>
</protein>
<feature type="region of interest" description="Disordered" evidence="1">
    <location>
        <begin position="798"/>
        <end position="924"/>
    </location>
</feature>
<name>A0A9X0BXY2_9EURO</name>
<feature type="compositionally biased region" description="Polar residues" evidence="1">
    <location>
        <begin position="822"/>
        <end position="853"/>
    </location>
</feature>
<feature type="region of interest" description="Disordered" evidence="1">
    <location>
        <begin position="721"/>
        <end position="766"/>
    </location>
</feature>
<organism evidence="3 4">
    <name type="scientific">Penicillium diatomitis</name>
    <dbReference type="NCBI Taxonomy" id="2819901"/>
    <lineage>
        <taxon>Eukaryota</taxon>
        <taxon>Fungi</taxon>
        <taxon>Dikarya</taxon>
        <taxon>Ascomycota</taxon>
        <taxon>Pezizomycotina</taxon>
        <taxon>Eurotiomycetes</taxon>
        <taxon>Eurotiomycetidae</taxon>
        <taxon>Eurotiales</taxon>
        <taxon>Aspergillaceae</taxon>
        <taxon>Penicillium</taxon>
    </lineage>
</organism>
<gene>
    <name evidence="3" type="ORF">N7539_004125</name>
</gene>
<reference evidence="3" key="1">
    <citation type="submission" date="2022-12" db="EMBL/GenBank/DDBJ databases">
        <authorList>
            <person name="Petersen C."/>
        </authorList>
    </citation>
    <scope>NUCLEOTIDE SEQUENCE</scope>
    <source>
        <strain evidence="3">IBT 30728</strain>
    </source>
</reference>